<dbReference type="EMBL" id="BPLQ01012963">
    <property type="protein sequence ID" value="GIY68859.1"/>
    <property type="molecule type" value="Genomic_DNA"/>
</dbReference>
<accession>A0AAV4VFT3</accession>
<name>A0AAV4VFT3_9ARAC</name>
<keyword evidence="3" id="KW-1185">Reference proteome</keyword>
<dbReference type="Proteomes" id="UP001054837">
    <property type="component" value="Unassembled WGS sequence"/>
</dbReference>
<reference evidence="2 3" key="1">
    <citation type="submission" date="2021-06" db="EMBL/GenBank/DDBJ databases">
        <title>Caerostris darwini draft genome.</title>
        <authorList>
            <person name="Kono N."/>
            <person name="Arakawa K."/>
        </authorList>
    </citation>
    <scope>NUCLEOTIDE SEQUENCE [LARGE SCALE GENOMIC DNA]</scope>
</reference>
<evidence type="ECO:0000313" key="2">
    <source>
        <dbReference type="EMBL" id="GIY68859.1"/>
    </source>
</evidence>
<evidence type="ECO:0000313" key="3">
    <source>
        <dbReference type="Proteomes" id="UP001054837"/>
    </source>
</evidence>
<dbReference type="AlphaFoldDB" id="A0AAV4VFT3"/>
<comment type="caution">
    <text evidence="2">The sequence shown here is derived from an EMBL/GenBank/DDBJ whole genome shotgun (WGS) entry which is preliminary data.</text>
</comment>
<evidence type="ECO:0000256" key="1">
    <source>
        <dbReference type="SAM" id="MobiDB-lite"/>
    </source>
</evidence>
<proteinExistence type="predicted"/>
<protein>
    <submittedName>
        <fullName evidence="2">Uncharacterized protein</fullName>
    </submittedName>
</protein>
<gene>
    <name evidence="2" type="ORF">CDAR_40951</name>
</gene>
<feature type="region of interest" description="Disordered" evidence="1">
    <location>
        <begin position="71"/>
        <end position="91"/>
    </location>
</feature>
<sequence>MKNKSHIRTETSQMPPSFEIAVVKYGCYVEDRQWSTMSKDGFATWTDPPLTWHEQSDTFDPLTRRWLNESNKREQSIRHTSGTRVRTHAATANPLPRSSLISLHCAEVAAFAEIKGQFTGSAINQIATERNSHHQNAEGDFGLIEF</sequence>
<organism evidence="2 3">
    <name type="scientific">Caerostris darwini</name>
    <dbReference type="NCBI Taxonomy" id="1538125"/>
    <lineage>
        <taxon>Eukaryota</taxon>
        <taxon>Metazoa</taxon>
        <taxon>Ecdysozoa</taxon>
        <taxon>Arthropoda</taxon>
        <taxon>Chelicerata</taxon>
        <taxon>Arachnida</taxon>
        <taxon>Araneae</taxon>
        <taxon>Araneomorphae</taxon>
        <taxon>Entelegynae</taxon>
        <taxon>Araneoidea</taxon>
        <taxon>Araneidae</taxon>
        <taxon>Caerostris</taxon>
    </lineage>
</organism>